<keyword evidence="7 9" id="KW-0472">Membrane</keyword>
<dbReference type="EMBL" id="BKBA01000003">
    <property type="protein sequence ID" value="GEQ12568.1"/>
    <property type="molecule type" value="Genomic_DNA"/>
</dbReference>
<dbReference type="GO" id="GO:0022857">
    <property type="term" value="F:transmembrane transporter activity"/>
    <property type="evidence" value="ECO:0007669"/>
    <property type="project" value="InterPro"/>
</dbReference>
<keyword evidence="3" id="KW-0813">Transport</keyword>
<organism evidence="11 12">
    <name type="scientific">Knoellia locipacati</name>
    <dbReference type="NCBI Taxonomy" id="882824"/>
    <lineage>
        <taxon>Bacteria</taxon>
        <taxon>Bacillati</taxon>
        <taxon>Actinomycetota</taxon>
        <taxon>Actinomycetes</taxon>
        <taxon>Micrococcales</taxon>
        <taxon>Intrasporangiaceae</taxon>
        <taxon>Knoellia</taxon>
    </lineage>
</organism>
<evidence type="ECO:0000259" key="10">
    <source>
        <dbReference type="PROSITE" id="PS50850"/>
    </source>
</evidence>
<feature type="transmembrane region" description="Helical" evidence="9">
    <location>
        <begin position="97"/>
        <end position="115"/>
    </location>
</feature>
<feature type="transmembrane region" description="Helical" evidence="9">
    <location>
        <begin position="31"/>
        <end position="48"/>
    </location>
</feature>
<dbReference type="GO" id="GO:0005886">
    <property type="term" value="C:plasma membrane"/>
    <property type="evidence" value="ECO:0007669"/>
    <property type="project" value="UniProtKB-SubCell"/>
</dbReference>
<dbReference type="InterPro" id="IPR020846">
    <property type="entry name" value="MFS_dom"/>
</dbReference>
<name>A0A512SX67_9MICO</name>
<proteinExistence type="inferred from homology"/>
<dbReference type="AlphaFoldDB" id="A0A512SX67"/>
<evidence type="ECO:0000313" key="11">
    <source>
        <dbReference type="EMBL" id="GEQ12568.1"/>
    </source>
</evidence>
<evidence type="ECO:0000256" key="7">
    <source>
        <dbReference type="ARBA" id="ARBA00023136"/>
    </source>
</evidence>
<dbReference type="Gene3D" id="1.20.1250.20">
    <property type="entry name" value="MFS general substrate transporter like domains"/>
    <property type="match status" value="1"/>
</dbReference>
<keyword evidence="6 9" id="KW-1133">Transmembrane helix</keyword>
<dbReference type="Proteomes" id="UP000321793">
    <property type="component" value="Unassembled WGS sequence"/>
</dbReference>
<keyword evidence="12" id="KW-1185">Reference proteome</keyword>
<dbReference type="PANTHER" id="PTHR43271">
    <property type="entry name" value="BLL2771 PROTEIN"/>
    <property type="match status" value="1"/>
</dbReference>
<feature type="domain" description="Major facilitator superfamily (MFS) profile" evidence="10">
    <location>
        <begin position="27"/>
        <end position="167"/>
    </location>
</feature>
<dbReference type="Pfam" id="PF07690">
    <property type="entry name" value="MFS_1"/>
    <property type="match status" value="1"/>
</dbReference>
<protein>
    <recommendedName>
        <fullName evidence="10">Major facilitator superfamily (MFS) profile domain-containing protein</fullName>
    </recommendedName>
</protein>
<feature type="region of interest" description="Disordered" evidence="8">
    <location>
        <begin position="1"/>
        <end position="24"/>
    </location>
</feature>
<evidence type="ECO:0000256" key="5">
    <source>
        <dbReference type="ARBA" id="ARBA00022692"/>
    </source>
</evidence>
<keyword evidence="5 9" id="KW-0812">Transmembrane</keyword>
<evidence type="ECO:0000313" key="12">
    <source>
        <dbReference type="Proteomes" id="UP000321793"/>
    </source>
</evidence>
<sequence length="167" mass="16991">MTSPTPLAAARQTASTAESGHRPGTPGYRRVVLSLFAAGVATFTLIYGSQSLFPALAADFEVSAADSTLSLSLTTGALALTLLLAGPLSDRIGRTRLIHASLVTSVVVAAASAVAPTWPTFLGLRLVLGVTIAGLPAVATAYLREELHRGRRPGPPASTSAATRSAA</sequence>
<comment type="caution">
    <text evidence="11">The sequence shown here is derived from an EMBL/GenBank/DDBJ whole genome shotgun (WGS) entry which is preliminary data.</text>
</comment>
<feature type="transmembrane region" description="Helical" evidence="9">
    <location>
        <begin position="121"/>
        <end position="143"/>
    </location>
</feature>
<dbReference type="InterPro" id="IPR011701">
    <property type="entry name" value="MFS"/>
</dbReference>
<comment type="similarity">
    <text evidence="2">Belongs to the major facilitator superfamily.</text>
</comment>
<feature type="transmembrane region" description="Helical" evidence="9">
    <location>
        <begin position="68"/>
        <end position="85"/>
    </location>
</feature>
<dbReference type="SUPFAM" id="SSF103473">
    <property type="entry name" value="MFS general substrate transporter"/>
    <property type="match status" value="1"/>
</dbReference>
<evidence type="ECO:0000256" key="9">
    <source>
        <dbReference type="SAM" id="Phobius"/>
    </source>
</evidence>
<accession>A0A512SX67</accession>
<dbReference type="PROSITE" id="PS50850">
    <property type="entry name" value="MFS"/>
    <property type="match status" value="1"/>
</dbReference>
<evidence type="ECO:0000256" key="6">
    <source>
        <dbReference type="ARBA" id="ARBA00022989"/>
    </source>
</evidence>
<evidence type="ECO:0000256" key="1">
    <source>
        <dbReference type="ARBA" id="ARBA00004651"/>
    </source>
</evidence>
<evidence type="ECO:0000256" key="8">
    <source>
        <dbReference type="SAM" id="MobiDB-lite"/>
    </source>
</evidence>
<evidence type="ECO:0000256" key="2">
    <source>
        <dbReference type="ARBA" id="ARBA00008335"/>
    </source>
</evidence>
<keyword evidence="4" id="KW-1003">Cell membrane</keyword>
<dbReference type="PANTHER" id="PTHR43271:SF1">
    <property type="entry name" value="INNER MEMBRANE TRANSPORT PROTEIN YNFM"/>
    <property type="match status" value="1"/>
</dbReference>
<evidence type="ECO:0000256" key="4">
    <source>
        <dbReference type="ARBA" id="ARBA00022475"/>
    </source>
</evidence>
<evidence type="ECO:0000256" key="3">
    <source>
        <dbReference type="ARBA" id="ARBA00022448"/>
    </source>
</evidence>
<dbReference type="InterPro" id="IPR036259">
    <property type="entry name" value="MFS_trans_sf"/>
</dbReference>
<reference evidence="11 12" key="1">
    <citation type="submission" date="2019-07" db="EMBL/GenBank/DDBJ databases">
        <title>Whole genome shotgun sequence of Knoellia locipacati NBRC 109775.</title>
        <authorList>
            <person name="Hosoyama A."/>
            <person name="Uohara A."/>
            <person name="Ohji S."/>
            <person name="Ichikawa N."/>
        </authorList>
    </citation>
    <scope>NUCLEOTIDE SEQUENCE [LARGE SCALE GENOMIC DNA]</scope>
    <source>
        <strain evidence="11 12">NBRC 109775</strain>
    </source>
</reference>
<comment type="subcellular location">
    <subcellularLocation>
        <location evidence="1">Cell membrane</location>
        <topology evidence="1">Multi-pass membrane protein</topology>
    </subcellularLocation>
</comment>
<gene>
    <name evidence="11" type="ORF">KLO01_06150</name>
</gene>